<reference evidence="5" key="2">
    <citation type="submission" date="2025-09" db="UniProtKB">
        <authorList>
            <consortium name="Ensembl"/>
        </authorList>
    </citation>
    <scope>IDENTIFICATION</scope>
</reference>
<dbReference type="CDD" id="cd12013">
    <property type="entry name" value="SH3_RIM-BP_3"/>
    <property type="match status" value="1"/>
</dbReference>
<dbReference type="SMART" id="SM00326">
    <property type="entry name" value="SH3"/>
    <property type="match status" value="1"/>
</dbReference>
<sequence length="203" mass="21687">MTQVYGDKDGDGFYLGEAGGQRGFVPCNMVSELQVEEQAVLQEILRRGFLPPDAPLDQIGGETPAGVTARRMIALFDYDPRESSPNVDIEAELSFTAGDIIAIYGDMDEDGFYFGELNSQTGLVPSNFLEEVPGDLEVALSIPDEREADGEQQSSPATSGGGSPKTHGSSSSPASSLEGSPRKKKGFFSKGKYLLKKLGPSKK</sequence>
<keyword evidence="1 2" id="KW-0728">SH3 domain</keyword>
<dbReference type="InterPro" id="IPR036028">
    <property type="entry name" value="SH3-like_dom_sf"/>
</dbReference>
<dbReference type="InterPro" id="IPR040325">
    <property type="entry name" value="RIMBP1/2/3"/>
</dbReference>
<accession>S4RCH7</accession>
<protein>
    <recommendedName>
        <fullName evidence="4">SH3 domain-containing protein</fullName>
    </recommendedName>
</protein>
<evidence type="ECO:0000256" key="3">
    <source>
        <dbReference type="SAM" id="MobiDB-lite"/>
    </source>
</evidence>
<dbReference type="Gene3D" id="2.30.30.40">
    <property type="entry name" value="SH3 Domains"/>
    <property type="match status" value="2"/>
</dbReference>
<dbReference type="Pfam" id="PF07653">
    <property type="entry name" value="SH3_2"/>
    <property type="match status" value="2"/>
</dbReference>
<dbReference type="AlphaFoldDB" id="S4RCH7"/>
<dbReference type="PROSITE" id="PS50002">
    <property type="entry name" value="SH3"/>
    <property type="match status" value="1"/>
</dbReference>
<dbReference type="PRINTS" id="PR00452">
    <property type="entry name" value="SH3DOMAIN"/>
</dbReference>
<dbReference type="InterPro" id="IPR001452">
    <property type="entry name" value="SH3_domain"/>
</dbReference>
<dbReference type="SUPFAM" id="SSF50044">
    <property type="entry name" value="SH3-domain"/>
    <property type="match status" value="2"/>
</dbReference>
<dbReference type="GeneTree" id="ENSGT00950000183203"/>
<proteinExistence type="predicted"/>
<evidence type="ECO:0000313" key="5">
    <source>
        <dbReference type="Ensembl" id="ENSPMAP00000002909.1"/>
    </source>
</evidence>
<feature type="region of interest" description="Disordered" evidence="3">
    <location>
        <begin position="143"/>
        <end position="203"/>
    </location>
</feature>
<dbReference type="PANTHER" id="PTHR14234">
    <property type="entry name" value="RIM BINDING PROTEIN-RELATED"/>
    <property type="match status" value="1"/>
</dbReference>
<dbReference type="FunFam" id="2.30.30.40:FF:000016">
    <property type="entry name" value="RIMS-binding protein 2 isoform X2"/>
    <property type="match status" value="1"/>
</dbReference>
<dbReference type="GO" id="GO:0007274">
    <property type="term" value="P:neuromuscular synaptic transmission"/>
    <property type="evidence" value="ECO:0007669"/>
    <property type="project" value="TreeGrafter"/>
</dbReference>
<evidence type="ECO:0000256" key="2">
    <source>
        <dbReference type="PROSITE-ProRule" id="PRU00192"/>
    </source>
</evidence>
<dbReference type="InterPro" id="IPR035755">
    <property type="entry name" value="RIM-BP_SH3_3"/>
</dbReference>
<dbReference type="Ensembl" id="ENSPMAT00000002923.1">
    <property type="protein sequence ID" value="ENSPMAP00000002909.1"/>
    <property type="gene ID" value="ENSPMAG00000002676.1"/>
</dbReference>
<feature type="compositionally biased region" description="Basic residues" evidence="3">
    <location>
        <begin position="182"/>
        <end position="203"/>
    </location>
</feature>
<dbReference type="PANTHER" id="PTHR14234:SF19">
    <property type="entry name" value="RIM-BINDING PROTEIN, ISOFORM F"/>
    <property type="match status" value="1"/>
</dbReference>
<dbReference type="STRING" id="7757.ENSPMAP00000002909"/>
<feature type="domain" description="SH3" evidence="4">
    <location>
        <begin position="67"/>
        <end position="134"/>
    </location>
</feature>
<name>S4RCH7_PETMA</name>
<evidence type="ECO:0000259" key="4">
    <source>
        <dbReference type="PROSITE" id="PS50002"/>
    </source>
</evidence>
<feature type="compositionally biased region" description="Low complexity" evidence="3">
    <location>
        <begin position="164"/>
        <end position="179"/>
    </location>
</feature>
<evidence type="ECO:0000256" key="1">
    <source>
        <dbReference type="ARBA" id="ARBA00022443"/>
    </source>
</evidence>
<dbReference type="GO" id="GO:0045202">
    <property type="term" value="C:synapse"/>
    <property type="evidence" value="ECO:0007669"/>
    <property type="project" value="GOC"/>
</dbReference>
<reference evidence="5" key="1">
    <citation type="submission" date="2025-08" db="UniProtKB">
        <authorList>
            <consortium name="Ensembl"/>
        </authorList>
    </citation>
    <scope>IDENTIFICATION</scope>
</reference>
<dbReference type="HOGENOM" id="CLU_1119851_0_0_1"/>
<organism evidence="5">
    <name type="scientific">Petromyzon marinus</name>
    <name type="common">Sea lamprey</name>
    <dbReference type="NCBI Taxonomy" id="7757"/>
    <lineage>
        <taxon>Eukaryota</taxon>
        <taxon>Metazoa</taxon>
        <taxon>Chordata</taxon>
        <taxon>Craniata</taxon>
        <taxon>Vertebrata</taxon>
        <taxon>Cyclostomata</taxon>
        <taxon>Hyperoartia</taxon>
        <taxon>Petromyzontiformes</taxon>
        <taxon>Petromyzontidae</taxon>
        <taxon>Petromyzon</taxon>
    </lineage>
</organism>